<dbReference type="InterPro" id="IPR002142">
    <property type="entry name" value="Peptidase_S49"/>
</dbReference>
<evidence type="ECO:0000313" key="3">
    <source>
        <dbReference type="EMBL" id="MFG6464778.1"/>
    </source>
</evidence>
<evidence type="ECO:0000313" key="4">
    <source>
        <dbReference type="Proteomes" id="UP001606302"/>
    </source>
</evidence>
<dbReference type="InterPro" id="IPR029045">
    <property type="entry name" value="ClpP/crotonase-like_dom_sf"/>
</dbReference>
<evidence type="ECO:0000259" key="2">
    <source>
        <dbReference type="Pfam" id="PF01343"/>
    </source>
</evidence>
<dbReference type="PANTHER" id="PTHR42987:SF4">
    <property type="entry name" value="PROTEASE SOHB-RELATED"/>
    <property type="match status" value="1"/>
</dbReference>
<dbReference type="Proteomes" id="UP001606302">
    <property type="component" value="Unassembled WGS sequence"/>
</dbReference>
<comment type="similarity">
    <text evidence="1">Belongs to the peptidase S49 family.</text>
</comment>
<proteinExistence type="inferred from homology"/>
<reference evidence="3 4" key="1">
    <citation type="submission" date="2024-08" db="EMBL/GenBank/DDBJ databases">
        <authorList>
            <person name="Lu H."/>
        </authorList>
    </citation>
    <scope>NUCLEOTIDE SEQUENCE [LARGE SCALE GENOMIC DNA]</scope>
    <source>
        <strain evidence="3 4">DXS20W</strain>
    </source>
</reference>
<dbReference type="Pfam" id="PF01343">
    <property type="entry name" value="Peptidase_S49"/>
    <property type="match status" value="1"/>
</dbReference>
<keyword evidence="4" id="KW-1185">Reference proteome</keyword>
<gene>
    <name evidence="3" type="ORF">ACG04Q_24615</name>
</gene>
<dbReference type="PANTHER" id="PTHR42987">
    <property type="entry name" value="PEPTIDASE S49"/>
    <property type="match status" value="1"/>
</dbReference>
<feature type="domain" description="Peptidase S49" evidence="2">
    <location>
        <begin position="73"/>
        <end position="215"/>
    </location>
</feature>
<evidence type="ECO:0000256" key="1">
    <source>
        <dbReference type="ARBA" id="ARBA00008683"/>
    </source>
</evidence>
<accession>A0ABW7GS75</accession>
<dbReference type="Gene3D" id="3.90.226.10">
    <property type="entry name" value="2-enoyl-CoA Hydratase, Chain A, domain 1"/>
    <property type="match status" value="1"/>
</dbReference>
<dbReference type="EMBL" id="JBIGHX010000011">
    <property type="protein sequence ID" value="MFG6464778.1"/>
    <property type="molecule type" value="Genomic_DNA"/>
</dbReference>
<sequence>MPIFRSQPAGLALLTLGGTLHDGQVRRVFNGLRRLLTSRRPPAGLVLRLASEGGSVAAAQAVVELVRQLEAETGARVVTVVDDIAVSAAYYVALAGERVFVQPGAVLGSIGTVINRYDLSALARRVGVEDVSVTSDDGKRAGQSMVWSPRFADPQAGAALVEDIHAQFEAWVLERRGLQTLPDVARHAASFSGRMAVQNGLADEEGGTAAAISFLVRELGLARFELLEVDAEASWLARLVQGLPMGGLLARWMGLA</sequence>
<comment type="caution">
    <text evidence="3">The sequence shown here is derived from an EMBL/GenBank/DDBJ whole genome shotgun (WGS) entry which is preliminary data.</text>
</comment>
<protein>
    <submittedName>
        <fullName evidence="3">S49 family peptidase</fullName>
    </submittedName>
</protein>
<organism evidence="3 4">
    <name type="scientific">Pelomonas lactea</name>
    <dbReference type="NCBI Taxonomy" id="3299030"/>
    <lineage>
        <taxon>Bacteria</taxon>
        <taxon>Pseudomonadati</taxon>
        <taxon>Pseudomonadota</taxon>
        <taxon>Betaproteobacteria</taxon>
        <taxon>Burkholderiales</taxon>
        <taxon>Sphaerotilaceae</taxon>
        <taxon>Roseateles</taxon>
    </lineage>
</organism>
<dbReference type="RefSeq" id="WP_394514342.1">
    <property type="nucleotide sequence ID" value="NZ_JBIGHX010000011.1"/>
</dbReference>
<name>A0ABW7GS75_9BURK</name>
<dbReference type="SUPFAM" id="SSF52096">
    <property type="entry name" value="ClpP/crotonase"/>
    <property type="match status" value="1"/>
</dbReference>